<dbReference type="AlphaFoldDB" id="A0A7Y9K1P1"/>
<name>A0A7Y9K1P1_9SPHN</name>
<keyword evidence="2" id="KW-1185">Reference proteome</keyword>
<accession>A0A7Y9K1P1</accession>
<evidence type="ECO:0000313" key="2">
    <source>
        <dbReference type="Proteomes" id="UP000517753"/>
    </source>
</evidence>
<comment type="caution">
    <text evidence="1">The sequence shown here is derived from an EMBL/GenBank/DDBJ whole genome shotgun (WGS) entry which is preliminary data.</text>
</comment>
<proteinExistence type="predicted"/>
<dbReference type="EMBL" id="JACCBY010000002">
    <property type="protein sequence ID" value="NYD90137.1"/>
    <property type="molecule type" value="Genomic_DNA"/>
</dbReference>
<organism evidence="1 2">
    <name type="scientific">Sphingomonas melonis</name>
    <dbReference type="NCBI Taxonomy" id="152682"/>
    <lineage>
        <taxon>Bacteria</taxon>
        <taxon>Pseudomonadati</taxon>
        <taxon>Pseudomonadota</taxon>
        <taxon>Alphaproteobacteria</taxon>
        <taxon>Sphingomonadales</taxon>
        <taxon>Sphingomonadaceae</taxon>
        <taxon>Sphingomonas</taxon>
    </lineage>
</organism>
<reference evidence="1 2" key="2">
    <citation type="submission" date="2020-08" db="EMBL/GenBank/DDBJ databases">
        <title>The Agave Microbiome: Exploring the role of microbial communities in plant adaptations to desert environments.</title>
        <authorList>
            <person name="Partida-Martinez L.P."/>
        </authorList>
    </citation>
    <scope>NUCLEOTIDE SEQUENCE [LARGE SCALE GENOMIC DNA]</scope>
    <source>
        <strain evidence="1 2">AS2.3</strain>
    </source>
</reference>
<dbReference type="RefSeq" id="WP_179508594.1">
    <property type="nucleotide sequence ID" value="NZ_JACCBY010000002.1"/>
</dbReference>
<reference evidence="1 2" key="1">
    <citation type="submission" date="2020-07" db="EMBL/GenBank/DDBJ databases">
        <authorList>
            <person name="Partida-Martinez L."/>
            <person name="Huntemann M."/>
            <person name="Clum A."/>
            <person name="Wang J."/>
            <person name="Palaniappan K."/>
            <person name="Ritter S."/>
            <person name="Chen I.-M."/>
            <person name="Stamatis D."/>
            <person name="Reddy T."/>
            <person name="O'Malley R."/>
            <person name="Daum C."/>
            <person name="Shapiro N."/>
            <person name="Ivanova N."/>
            <person name="Kyrpides N."/>
            <person name="Woyke T."/>
        </authorList>
    </citation>
    <scope>NUCLEOTIDE SEQUENCE [LARGE SCALE GENOMIC DNA]</scope>
    <source>
        <strain evidence="1 2">AS2.3</strain>
    </source>
</reference>
<protein>
    <submittedName>
        <fullName evidence="1">Uncharacterized protein</fullName>
    </submittedName>
</protein>
<evidence type="ECO:0000313" key="1">
    <source>
        <dbReference type="EMBL" id="NYD90137.1"/>
    </source>
</evidence>
<gene>
    <name evidence="1" type="ORF">HD841_001917</name>
</gene>
<dbReference type="Proteomes" id="UP000517753">
    <property type="component" value="Unassembled WGS sequence"/>
</dbReference>
<sequence>MASVFALPVQAQEKSGIRPGFALKPGTAHIVLFRPSVRVGAQSTAGLFEPNADWTAQARENLGKALGEAERHLGNEVSDCPEPVGADAATLAEYQALFDTVAASVIEYQFFRGNRLPTKKRKDQFDWSLGPDIAKLPGVAGADYALFVSTEDHFGSTGRKVLQVFAALARVPIAVGVHKGFAGLVDLHTGDLVWLNADMQMGGDVRDADGAQKRVGQLLAGFPGRPAEPAPAATAH</sequence>